<dbReference type="STRING" id="169427.SAMN05192548_1012140"/>
<keyword evidence="5" id="KW-1185">Reference proteome</keyword>
<evidence type="ECO:0000313" key="2">
    <source>
        <dbReference type="EMBL" id="MDR6409404.1"/>
    </source>
</evidence>
<dbReference type="EMBL" id="JAVDRP010000005">
    <property type="protein sequence ID" value="MDR6409404.1"/>
    <property type="molecule type" value="Genomic_DNA"/>
</dbReference>
<evidence type="ECO:0000313" key="3">
    <source>
        <dbReference type="EMBL" id="SHK06106.1"/>
    </source>
</evidence>
<sequence length="95" mass="9982">MGTPAGKQGIATQKANDTVKLSGLREPKVPATGNSGRGTHAMSQHHAIGLCLRRRANISLIRLSNLSKVVKARSGALSRLTKDFACPANVDSVGY</sequence>
<dbReference type="Proteomes" id="UP001264340">
    <property type="component" value="Unassembled WGS sequence"/>
</dbReference>
<dbReference type="EMBL" id="FRAB01000012">
    <property type="protein sequence ID" value="SHK06106.1"/>
    <property type="molecule type" value="Genomic_DNA"/>
</dbReference>
<dbReference type="AlphaFoldDB" id="A0A1M6PDU6"/>
<accession>A0A1M6PDU6</accession>
<reference evidence="3 4" key="1">
    <citation type="submission" date="2016-11" db="EMBL/GenBank/DDBJ databases">
        <authorList>
            <person name="Jaros S."/>
            <person name="Januszkiewicz K."/>
            <person name="Wedrychowicz H."/>
        </authorList>
    </citation>
    <scope>NUCLEOTIDE SEQUENCE [LARGE SCALE GENOMIC DNA]</scope>
    <source>
        <strain evidence="3 4">LMG 20594</strain>
    </source>
</reference>
<evidence type="ECO:0000256" key="1">
    <source>
        <dbReference type="SAM" id="MobiDB-lite"/>
    </source>
</evidence>
<reference evidence="2 5" key="2">
    <citation type="submission" date="2023-07" db="EMBL/GenBank/DDBJ databases">
        <title>Sorghum-associated microbial communities from plants grown in Nebraska, USA.</title>
        <authorList>
            <person name="Schachtman D."/>
        </authorList>
    </citation>
    <scope>NUCLEOTIDE SEQUENCE [LARGE SCALE GENOMIC DNA]</scope>
    <source>
        <strain evidence="2 5">DS1316</strain>
    </source>
</reference>
<organism evidence="3 4">
    <name type="scientific">Paraburkholderia terricola</name>
    <dbReference type="NCBI Taxonomy" id="169427"/>
    <lineage>
        <taxon>Bacteria</taxon>
        <taxon>Pseudomonadati</taxon>
        <taxon>Pseudomonadota</taxon>
        <taxon>Betaproteobacteria</taxon>
        <taxon>Burkholderiales</taxon>
        <taxon>Burkholderiaceae</taxon>
        <taxon>Paraburkholderia</taxon>
    </lineage>
</organism>
<name>A0A1M6PDU6_9BURK</name>
<dbReference type="Proteomes" id="UP000184395">
    <property type="component" value="Unassembled WGS sequence"/>
</dbReference>
<feature type="region of interest" description="Disordered" evidence="1">
    <location>
        <begin position="1"/>
        <end position="41"/>
    </location>
</feature>
<protein>
    <submittedName>
        <fullName evidence="3">Uncharacterized protein</fullName>
    </submittedName>
</protein>
<gene>
    <name evidence="2" type="ORF">J2804_002809</name>
    <name evidence="3" type="ORF">SAMN05192548_1012140</name>
</gene>
<evidence type="ECO:0000313" key="5">
    <source>
        <dbReference type="Proteomes" id="UP001264340"/>
    </source>
</evidence>
<evidence type="ECO:0000313" key="4">
    <source>
        <dbReference type="Proteomes" id="UP000184395"/>
    </source>
</evidence>
<proteinExistence type="predicted"/>